<dbReference type="CDD" id="cd09601">
    <property type="entry name" value="M1_APN-Q_like"/>
    <property type="match status" value="1"/>
</dbReference>
<evidence type="ECO:0000256" key="1">
    <source>
        <dbReference type="ARBA" id="ARBA00010136"/>
    </source>
</evidence>
<dbReference type="Gene3D" id="2.60.40.1730">
    <property type="entry name" value="tricorn interacting facor f3 domain"/>
    <property type="match status" value="1"/>
</dbReference>
<feature type="domain" description="ERAP1-like C-terminal" evidence="5">
    <location>
        <begin position="512"/>
        <end position="815"/>
    </location>
</feature>
<dbReference type="GO" id="GO:0043171">
    <property type="term" value="P:peptide catabolic process"/>
    <property type="evidence" value="ECO:0007669"/>
    <property type="project" value="TreeGrafter"/>
</dbReference>
<dbReference type="Gene3D" id="3.30.2010.30">
    <property type="match status" value="1"/>
</dbReference>
<organism evidence="7 8">
    <name type="scientific">Cristinia sonorae</name>
    <dbReference type="NCBI Taxonomy" id="1940300"/>
    <lineage>
        <taxon>Eukaryota</taxon>
        <taxon>Fungi</taxon>
        <taxon>Dikarya</taxon>
        <taxon>Basidiomycota</taxon>
        <taxon>Agaricomycotina</taxon>
        <taxon>Agaricomycetes</taxon>
        <taxon>Agaricomycetidae</taxon>
        <taxon>Agaricales</taxon>
        <taxon>Pleurotineae</taxon>
        <taxon>Stephanosporaceae</taxon>
        <taxon>Cristinia</taxon>
    </lineage>
</organism>
<dbReference type="Gene3D" id="2.60.40.1910">
    <property type="match status" value="1"/>
</dbReference>
<dbReference type="GO" id="GO:0005615">
    <property type="term" value="C:extracellular space"/>
    <property type="evidence" value="ECO:0007669"/>
    <property type="project" value="TreeGrafter"/>
</dbReference>
<comment type="caution">
    <text evidence="7">The sequence shown here is derived from an EMBL/GenBank/DDBJ whole genome shotgun (WGS) entry which is preliminary data.</text>
</comment>
<dbReference type="EC" id="3.4.11.-" evidence="3"/>
<dbReference type="Gene3D" id="1.10.390.10">
    <property type="entry name" value="Neutral Protease Domain 2"/>
    <property type="match status" value="1"/>
</dbReference>
<evidence type="ECO:0000313" key="7">
    <source>
        <dbReference type="EMBL" id="KAH8102859.1"/>
    </source>
</evidence>
<sequence length="840" mass="93754">MTSNLTADTYDANRLPTNVVATHYDLIICTDLEKLRFYGSVTVHLDIVAKTSAIVFNSSGLELHDLSITSSVLTESQSYAGSAVQLSKDNERVAVMLTSVLPAGSTAQLKLGFVAALTGYYRSSWRSGDTTKYYALTKFEPTAARRAFPCWDEPALKATFTVTMISRDGTTNLTNTSSVSEGKCTPNTPIGVPWLGEKLAQLFKEDGKQWNITTFEETPQAGCFAYVMSTYIVAFANGEFEYKESFYQSPLSGKMRPLRVYATSDLIDQVQFSLDVKRKVLPLYERVFDIEYPLSKLDTLIAHDFDSGFDYRKGLRILRRPEESKIFPEWKVHSTFVSGHLARALKADASPSSHPIEVSCPVATMINQIFDMLSYSKAASILRMLHQYVGDEKFMRGVSIYLKEHLFGNSVTEDLWKGIQSSTGLDIPHLMDNWVKKIGYPVVTITEVKGGIRVRQDRFLDSGSVKPEDNETIWTIPLFVLTVTDKGEVVVDRQILLNEREKFIPVDTKAVFKVNAGTVGVYRVLYTSEQLIKLAQEAGKPNSVLSLEDRMGLVLDASALAKARLAQTNSVLALIDALRSETESVVWTSISETLNEVSSVWGENDMVLLYTPLVERLGFDPVEGESVGDRELRVNAITMAANAGEPRVVSELLLRFARFVESGEIDGDLETIVFKIAVEHGGRSEFDKTRVAASDPTNPSRVFSALLALGATKDEELAAELFGTVLDETRDQDVSFLLMGIASNPTFRGYAVKMFQEKYDALERRYEGTWTLQAIVRSVLATVSTREMYTSISEFFKTKDTSKYEMVLNQSLDAISTKASWVERSTEDIVQWFEARSIRQ</sequence>
<keyword evidence="3" id="KW-0645">Protease</keyword>
<dbReference type="GO" id="GO:0070006">
    <property type="term" value="F:metalloaminopeptidase activity"/>
    <property type="evidence" value="ECO:0007669"/>
    <property type="project" value="TreeGrafter"/>
</dbReference>
<dbReference type="Pfam" id="PF17900">
    <property type="entry name" value="Peptidase_M1_N"/>
    <property type="match status" value="1"/>
</dbReference>
<keyword evidence="3 7" id="KW-0031">Aminopeptidase</keyword>
<dbReference type="InterPro" id="IPR045357">
    <property type="entry name" value="Aminopeptidase_N-like_N"/>
</dbReference>
<gene>
    <name evidence="7" type="ORF">BXZ70DRAFT_1006050</name>
</gene>
<dbReference type="Pfam" id="PF01433">
    <property type="entry name" value="Peptidase_M1"/>
    <property type="match status" value="1"/>
</dbReference>
<comment type="cofactor">
    <cofactor evidence="3">
        <name>Zn(2+)</name>
        <dbReference type="ChEBI" id="CHEBI:29105"/>
    </cofactor>
    <text evidence="3">Binds 1 zinc ion per subunit.</text>
</comment>
<evidence type="ECO:0000313" key="8">
    <source>
        <dbReference type="Proteomes" id="UP000813824"/>
    </source>
</evidence>
<dbReference type="GO" id="GO:0006508">
    <property type="term" value="P:proteolysis"/>
    <property type="evidence" value="ECO:0007669"/>
    <property type="project" value="UniProtKB-KW"/>
</dbReference>
<dbReference type="InterPro" id="IPR024571">
    <property type="entry name" value="ERAP1-like_C_dom"/>
</dbReference>
<dbReference type="EMBL" id="JAEVFJ010000008">
    <property type="protein sequence ID" value="KAH8102859.1"/>
    <property type="molecule type" value="Genomic_DNA"/>
</dbReference>
<keyword evidence="8" id="KW-1185">Reference proteome</keyword>
<evidence type="ECO:0000259" key="5">
    <source>
        <dbReference type="Pfam" id="PF11838"/>
    </source>
</evidence>
<evidence type="ECO:0000256" key="2">
    <source>
        <dbReference type="PIRSR" id="PIRSR634016-4"/>
    </source>
</evidence>
<feature type="domain" description="Peptidase M1 membrane alanine aminopeptidase" evidence="4">
    <location>
        <begin position="325"/>
        <end position="434"/>
    </location>
</feature>
<dbReference type="Proteomes" id="UP000813824">
    <property type="component" value="Unassembled WGS sequence"/>
</dbReference>
<keyword evidence="3" id="KW-0482">Metalloprotease</keyword>
<dbReference type="GO" id="GO:0008270">
    <property type="term" value="F:zinc ion binding"/>
    <property type="evidence" value="ECO:0007669"/>
    <property type="project" value="UniProtKB-UniRule"/>
</dbReference>
<dbReference type="Gene3D" id="1.25.50.20">
    <property type="match status" value="1"/>
</dbReference>
<dbReference type="InterPro" id="IPR034016">
    <property type="entry name" value="M1_APN-typ"/>
</dbReference>
<evidence type="ECO:0000259" key="4">
    <source>
        <dbReference type="Pfam" id="PF01433"/>
    </source>
</evidence>
<protein>
    <recommendedName>
        <fullName evidence="3">Aminopeptidase</fullName>
        <ecNumber evidence="3">3.4.11.-</ecNumber>
    </recommendedName>
</protein>
<reference evidence="7" key="1">
    <citation type="journal article" date="2021" name="New Phytol.">
        <title>Evolutionary innovations through gain and loss of genes in the ectomycorrhizal Boletales.</title>
        <authorList>
            <person name="Wu G."/>
            <person name="Miyauchi S."/>
            <person name="Morin E."/>
            <person name="Kuo A."/>
            <person name="Drula E."/>
            <person name="Varga T."/>
            <person name="Kohler A."/>
            <person name="Feng B."/>
            <person name="Cao Y."/>
            <person name="Lipzen A."/>
            <person name="Daum C."/>
            <person name="Hundley H."/>
            <person name="Pangilinan J."/>
            <person name="Johnson J."/>
            <person name="Barry K."/>
            <person name="LaButti K."/>
            <person name="Ng V."/>
            <person name="Ahrendt S."/>
            <person name="Min B."/>
            <person name="Choi I.G."/>
            <person name="Park H."/>
            <person name="Plett J.M."/>
            <person name="Magnuson J."/>
            <person name="Spatafora J.W."/>
            <person name="Nagy L.G."/>
            <person name="Henrissat B."/>
            <person name="Grigoriev I.V."/>
            <person name="Yang Z.L."/>
            <person name="Xu J."/>
            <person name="Martin F.M."/>
        </authorList>
    </citation>
    <scope>NUCLEOTIDE SEQUENCE</scope>
    <source>
        <strain evidence="7">KKN 215</strain>
    </source>
</reference>
<feature type="site" description="Transition state stabilizer" evidence="2">
    <location>
        <position position="375"/>
    </location>
</feature>
<evidence type="ECO:0000256" key="3">
    <source>
        <dbReference type="RuleBase" id="RU364040"/>
    </source>
</evidence>
<dbReference type="PANTHER" id="PTHR11533:SF174">
    <property type="entry name" value="PUROMYCIN-SENSITIVE AMINOPEPTIDASE-RELATED"/>
    <property type="match status" value="1"/>
</dbReference>
<comment type="similarity">
    <text evidence="1 3">Belongs to the peptidase M1 family.</text>
</comment>
<evidence type="ECO:0000259" key="6">
    <source>
        <dbReference type="Pfam" id="PF17900"/>
    </source>
</evidence>
<dbReference type="PANTHER" id="PTHR11533">
    <property type="entry name" value="PROTEASE M1 ZINC METALLOPROTEASE"/>
    <property type="match status" value="1"/>
</dbReference>
<dbReference type="OrthoDB" id="10031169at2759"/>
<dbReference type="GO" id="GO:0042277">
    <property type="term" value="F:peptide binding"/>
    <property type="evidence" value="ECO:0007669"/>
    <property type="project" value="TreeGrafter"/>
</dbReference>
<dbReference type="InterPro" id="IPR050344">
    <property type="entry name" value="Peptidase_M1_aminopeptidases"/>
</dbReference>
<dbReference type="Pfam" id="PF11838">
    <property type="entry name" value="ERAP1_C"/>
    <property type="match status" value="1"/>
</dbReference>
<dbReference type="SUPFAM" id="SSF63737">
    <property type="entry name" value="Leukotriene A4 hydrolase N-terminal domain"/>
    <property type="match status" value="1"/>
</dbReference>
<accession>A0A8K0UT59</accession>
<proteinExistence type="inferred from homology"/>
<dbReference type="InterPro" id="IPR014782">
    <property type="entry name" value="Peptidase_M1_dom"/>
</dbReference>
<feature type="domain" description="Aminopeptidase N-like N-terminal" evidence="6">
    <location>
        <begin position="22"/>
        <end position="183"/>
    </location>
</feature>
<name>A0A8K0UT59_9AGAR</name>
<dbReference type="SUPFAM" id="SSF55486">
    <property type="entry name" value="Metalloproteases ('zincins'), catalytic domain"/>
    <property type="match status" value="1"/>
</dbReference>
<dbReference type="GO" id="GO:0016020">
    <property type="term" value="C:membrane"/>
    <property type="evidence" value="ECO:0007669"/>
    <property type="project" value="TreeGrafter"/>
</dbReference>
<keyword evidence="3" id="KW-0378">Hydrolase</keyword>
<keyword evidence="3" id="KW-0862">Zinc</keyword>
<keyword evidence="3" id="KW-0479">Metal-binding</keyword>
<dbReference type="AlphaFoldDB" id="A0A8K0UT59"/>
<dbReference type="InterPro" id="IPR042097">
    <property type="entry name" value="Aminopeptidase_N-like_N_sf"/>
</dbReference>
<dbReference type="GO" id="GO:0005737">
    <property type="term" value="C:cytoplasm"/>
    <property type="evidence" value="ECO:0007669"/>
    <property type="project" value="TreeGrafter"/>
</dbReference>
<dbReference type="InterPro" id="IPR027268">
    <property type="entry name" value="Peptidase_M4/M1_CTD_sf"/>
</dbReference>